<dbReference type="PANTHER" id="PTHR39209:SF2">
    <property type="entry name" value="CYTOPLASMIC PROTEIN"/>
    <property type="match status" value="1"/>
</dbReference>
<dbReference type="Gene3D" id="3.50.40.10">
    <property type="entry name" value="Phenylalanyl-trna Synthetase, Chain B, domain 3"/>
    <property type="match status" value="1"/>
</dbReference>
<accession>A0A2V4A133</accession>
<sequence length="219" mass="24670">MINIRIEEELKNTWPDLKLGVIQCDVETQEDCPELWKEINEFIERKEKELDPEKIRQLPSVKSTKLGYRKIGKDPSRYRPSAEALLRRVASGKGLYKINNVVDLLNLVSIDSGFSIGGYNAEKINGDIQLGIGRKNEPYKGIGRGELNIEFLPIFRDDLGAFGSPTSDSVRTSITNECSQFLMIILSFQGDLELQNAIDFAVSLLQKHAKGDNIETQII</sequence>
<dbReference type="AlphaFoldDB" id="A0A2V4A133"/>
<dbReference type="OrthoDB" id="9789812at2"/>
<dbReference type="SUPFAM" id="SSF56037">
    <property type="entry name" value="PheT/TilS domain"/>
    <property type="match status" value="1"/>
</dbReference>
<dbReference type="RefSeq" id="WP_110360105.1">
    <property type="nucleotide sequence ID" value="NZ_QFLI01000002.1"/>
</dbReference>
<evidence type="ECO:0000313" key="2">
    <source>
        <dbReference type="EMBL" id="PXY02472.1"/>
    </source>
</evidence>
<dbReference type="PANTHER" id="PTHR39209">
    <property type="match status" value="1"/>
</dbReference>
<dbReference type="InterPro" id="IPR020825">
    <property type="entry name" value="Phe-tRNA_synthase-like_B3/B4"/>
</dbReference>
<dbReference type="EMBL" id="QFLI01000002">
    <property type="protein sequence ID" value="PXY02472.1"/>
    <property type="molecule type" value="Genomic_DNA"/>
</dbReference>
<feature type="domain" description="B3/B4 tRNA-binding" evidence="1">
    <location>
        <begin position="63"/>
        <end position="210"/>
    </location>
</feature>
<dbReference type="Pfam" id="PF03483">
    <property type="entry name" value="B3_4"/>
    <property type="match status" value="1"/>
</dbReference>
<dbReference type="SMART" id="SM00873">
    <property type="entry name" value="B3_4"/>
    <property type="match status" value="1"/>
</dbReference>
<reference evidence="2 3" key="1">
    <citation type="submission" date="2018-05" db="EMBL/GenBank/DDBJ databases">
        <title>Marinifilum breve JC075T sp. nov., a marine bacterium isolated from Yongle Blue Hole in the South China Sea.</title>
        <authorList>
            <person name="Fu T."/>
        </authorList>
    </citation>
    <scope>NUCLEOTIDE SEQUENCE [LARGE SCALE GENOMIC DNA]</scope>
    <source>
        <strain evidence="2 3">JC075</strain>
    </source>
</reference>
<keyword evidence="3" id="KW-1185">Reference proteome</keyword>
<organism evidence="2 3">
    <name type="scientific">Marinifilum breve</name>
    <dbReference type="NCBI Taxonomy" id="2184082"/>
    <lineage>
        <taxon>Bacteria</taxon>
        <taxon>Pseudomonadati</taxon>
        <taxon>Bacteroidota</taxon>
        <taxon>Bacteroidia</taxon>
        <taxon>Marinilabiliales</taxon>
        <taxon>Marinifilaceae</taxon>
    </lineage>
</organism>
<dbReference type="GO" id="GO:0003723">
    <property type="term" value="F:RNA binding"/>
    <property type="evidence" value="ECO:0007669"/>
    <property type="project" value="InterPro"/>
</dbReference>
<protein>
    <recommendedName>
        <fullName evidence="1">B3/B4 tRNA-binding domain-containing protein</fullName>
    </recommendedName>
</protein>
<dbReference type="Proteomes" id="UP000248079">
    <property type="component" value="Unassembled WGS sequence"/>
</dbReference>
<dbReference type="InterPro" id="IPR005146">
    <property type="entry name" value="B3/B4_tRNA-bd"/>
</dbReference>
<comment type="caution">
    <text evidence="2">The sequence shown here is derived from an EMBL/GenBank/DDBJ whole genome shotgun (WGS) entry which is preliminary data.</text>
</comment>
<dbReference type="GO" id="GO:0004826">
    <property type="term" value="F:phenylalanine-tRNA ligase activity"/>
    <property type="evidence" value="ECO:0007669"/>
    <property type="project" value="InterPro"/>
</dbReference>
<name>A0A2V4A133_9BACT</name>
<proteinExistence type="predicted"/>
<evidence type="ECO:0000259" key="1">
    <source>
        <dbReference type="SMART" id="SM00873"/>
    </source>
</evidence>
<evidence type="ECO:0000313" key="3">
    <source>
        <dbReference type="Proteomes" id="UP000248079"/>
    </source>
</evidence>
<gene>
    <name evidence="2" type="ORF">DF185_07420</name>
</gene>